<dbReference type="InterPro" id="IPR001828">
    <property type="entry name" value="ANF_lig-bd_rcpt"/>
</dbReference>
<feature type="chain" id="PRO_5032840518" evidence="6">
    <location>
        <begin position="24"/>
        <end position="811"/>
    </location>
</feature>
<evidence type="ECO:0000256" key="4">
    <source>
        <dbReference type="ARBA" id="ARBA00023136"/>
    </source>
</evidence>
<feature type="signal peptide" evidence="6">
    <location>
        <begin position="1"/>
        <end position="23"/>
    </location>
</feature>
<feature type="transmembrane region" description="Helical" evidence="5">
    <location>
        <begin position="613"/>
        <end position="629"/>
    </location>
</feature>
<dbReference type="SUPFAM" id="SSF53850">
    <property type="entry name" value="Periplasmic binding protein-like II"/>
    <property type="match status" value="1"/>
</dbReference>
<dbReference type="Gene3D" id="3.40.50.2300">
    <property type="match status" value="2"/>
</dbReference>
<protein>
    <submittedName>
        <fullName evidence="9">Uncharacterized protein</fullName>
    </submittedName>
</protein>
<dbReference type="InterPro" id="IPR001638">
    <property type="entry name" value="Solute-binding_3/MltF_N"/>
</dbReference>
<proteinExistence type="predicted"/>
<dbReference type="PANTHER" id="PTHR18966">
    <property type="entry name" value="IONOTROPIC GLUTAMATE RECEPTOR"/>
    <property type="match status" value="1"/>
</dbReference>
<evidence type="ECO:0000259" key="7">
    <source>
        <dbReference type="Pfam" id="PF00497"/>
    </source>
</evidence>
<feature type="domain" description="Solute-binding protein family 3/N-terminal" evidence="7">
    <location>
        <begin position="490"/>
        <end position="802"/>
    </location>
</feature>
<evidence type="ECO:0000256" key="5">
    <source>
        <dbReference type="SAM" id="Phobius"/>
    </source>
</evidence>
<organism evidence="9 10">
    <name type="scientific">Adineta ricciae</name>
    <name type="common">Rotifer</name>
    <dbReference type="NCBI Taxonomy" id="249248"/>
    <lineage>
        <taxon>Eukaryota</taxon>
        <taxon>Metazoa</taxon>
        <taxon>Spiralia</taxon>
        <taxon>Gnathifera</taxon>
        <taxon>Rotifera</taxon>
        <taxon>Eurotatoria</taxon>
        <taxon>Bdelloidea</taxon>
        <taxon>Adinetida</taxon>
        <taxon>Adinetidae</taxon>
        <taxon>Adineta</taxon>
    </lineage>
</organism>
<comment type="caution">
    <text evidence="9">The sequence shown here is derived from an EMBL/GenBank/DDBJ whole genome shotgun (WGS) entry which is preliminary data.</text>
</comment>
<evidence type="ECO:0000259" key="8">
    <source>
        <dbReference type="Pfam" id="PF01094"/>
    </source>
</evidence>
<accession>A0A815J1A2</accession>
<dbReference type="OrthoDB" id="5984008at2759"/>
<dbReference type="Gene3D" id="3.40.190.10">
    <property type="entry name" value="Periplasmic binding protein-like II"/>
    <property type="match status" value="2"/>
</dbReference>
<feature type="transmembrane region" description="Helical" evidence="5">
    <location>
        <begin position="649"/>
        <end position="668"/>
    </location>
</feature>
<dbReference type="GO" id="GO:0016020">
    <property type="term" value="C:membrane"/>
    <property type="evidence" value="ECO:0007669"/>
    <property type="project" value="UniProtKB-SubCell"/>
</dbReference>
<evidence type="ECO:0000256" key="3">
    <source>
        <dbReference type="ARBA" id="ARBA00022989"/>
    </source>
</evidence>
<keyword evidence="2 5" id="KW-0812">Transmembrane</keyword>
<evidence type="ECO:0000313" key="9">
    <source>
        <dbReference type="EMBL" id="CAF1374148.1"/>
    </source>
</evidence>
<comment type="subcellular location">
    <subcellularLocation>
        <location evidence="1">Membrane</location>
    </subcellularLocation>
</comment>
<dbReference type="InterPro" id="IPR028082">
    <property type="entry name" value="Peripla_BP_I"/>
</dbReference>
<keyword evidence="4 5" id="KW-0472">Membrane</keyword>
<evidence type="ECO:0000256" key="2">
    <source>
        <dbReference type="ARBA" id="ARBA00022692"/>
    </source>
</evidence>
<dbReference type="EMBL" id="CAJNOJ010000291">
    <property type="protein sequence ID" value="CAF1374148.1"/>
    <property type="molecule type" value="Genomic_DNA"/>
</dbReference>
<keyword evidence="6" id="KW-0732">Signal</keyword>
<dbReference type="InterPro" id="IPR015683">
    <property type="entry name" value="Ionotropic_Glu_rcpt"/>
</dbReference>
<feature type="transmembrane region" description="Helical" evidence="5">
    <location>
        <begin position="579"/>
        <end position="601"/>
    </location>
</feature>
<keyword evidence="3 5" id="KW-1133">Transmembrane helix</keyword>
<evidence type="ECO:0000256" key="1">
    <source>
        <dbReference type="ARBA" id="ARBA00004370"/>
    </source>
</evidence>
<sequence length="811" mass="94327">MRNLSIIVFVLFTICWKSKVVKSTWPQTSSNLKLIGFFPEEITEESDDGLWIIHCRSMFHSALVLSQKYEMKFNGEYLTSEEIFTDNEIMFTFNKTCEKVLKSNIIGFIGPSSSNEARYVSSFAHRLGIVDISYSSTSSDLSTIDSGAFYRTSSSDENLVLALQILFEQFQWKSCLIIYQNDEYGYNGMHLLSQKLSEKQIKIFETIKFDINQQNLQIDLKKTLSNSLSRLIIVWANIKSTKKILNKALDKNLIGQDFLWILTTTVSLKDFNKDQKEKLIGILSIEPFQENVINSSLLNQAMNIWKTYEPETFPEEKKISIYALMTFDATWSLILSLKELCSNKLFSCLDFLDVSDCYNRRFLNSQKYYQTIQSIKFLGVSGYIQFVNGTPDRFNTMNYLIKNIQPINLTENDVNYVPVLQWNSNSIKWNQINEIFWPNRSKNIPKDHKLIYGQKIRIGIIESPPSIILKNSKKIYENMKDNYQRINLEDFDGFYKDFLMYLEEKMGFIPEIILAKPSIPYDKLVSEVANDSFDIVMSSIDINAKRNQIVDFSNAIMPASYRIVIRKSQLNYFHIFKPFLWALWLLLLIIIPYTNILIWIIEKKTLNKQNKESLFGIMIVISYPIYNLFRTNSLHIKTNAGRFLSSILWILQFILLIVHTAGLISFLIPLNSKIIISGIDDIKNGIFPRNRIGILVGSQIEEYYLNSISHGKKDYFPLKTPDEVYTKLISGEIDASLWSNISTAYHINNLYCQLMTVGVEFSHSFYQLPMKRGWLYTEDFNWNILSFMESEQIDRISAKWFGIGVAHLLYF</sequence>
<dbReference type="AlphaFoldDB" id="A0A815J1A2"/>
<dbReference type="Pfam" id="PF00497">
    <property type="entry name" value="SBP_bac_3"/>
    <property type="match status" value="1"/>
</dbReference>
<feature type="domain" description="Receptor ligand binding region" evidence="8">
    <location>
        <begin position="95"/>
        <end position="390"/>
    </location>
</feature>
<reference evidence="9" key="1">
    <citation type="submission" date="2021-02" db="EMBL/GenBank/DDBJ databases">
        <authorList>
            <person name="Nowell W R."/>
        </authorList>
    </citation>
    <scope>NUCLEOTIDE SEQUENCE</scope>
</reference>
<name>A0A815J1A2_ADIRI</name>
<gene>
    <name evidence="9" type="ORF">EDS130_LOCUS34549</name>
</gene>
<evidence type="ECO:0000256" key="6">
    <source>
        <dbReference type="SAM" id="SignalP"/>
    </source>
</evidence>
<dbReference type="Pfam" id="PF01094">
    <property type="entry name" value="ANF_receptor"/>
    <property type="match status" value="1"/>
</dbReference>
<dbReference type="SUPFAM" id="SSF53822">
    <property type="entry name" value="Periplasmic binding protein-like I"/>
    <property type="match status" value="1"/>
</dbReference>
<dbReference type="Proteomes" id="UP000663852">
    <property type="component" value="Unassembled WGS sequence"/>
</dbReference>
<evidence type="ECO:0000313" key="10">
    <source>
        <dbReference type="Proteomes" id="UP000663852"/>
    </source>
</evidence>